<gene>
    <name evidence="2" type="ORF">FSP39_003109</name>
</gene>
<protein>
    <submittedName>
        <fullName evidence="2">Uncharacterized protein</fullName>
    </submittedName>
</protein>
<keyword evidence="3" id="KW-1185">Reference proteome</keyword>
<reference evidence="2" key="1">
    <citation type="submission" date="2019-08" db="EMBL/GenBank/DDBJ databases">
        <title>The improved chromosome-level genome for the pearl oyster Pinctada fucata martensii using PacBio sequencing and Hi-C.</title>
        <authorList>
            <person name="Zheng Z."/>
        </authorList>
    </citation>
    <scope>NUCLEOTIDE SEQUENCE</scope>
    <source>
        <strain evidence="2">ZZ-2019</strain>
        <tissue evidence="2">Adductor muscle</tissue>
    </source>
</reference>
<dbReference type="EMBL" id="VSWD01000009">
    <property type="protein sequence ID" value="KAK3092463.1"/>
    <property type="molecule type" value="Genomic_DNA"/>
</dbReference>
<dbReference type="AlphaFoldDB" id="A0AA88Y4P0"/>
<sequence>MALAEHLFSPLASGYSYIIDSRAHGKGPNEICKCGCNSPVKFDATGMGHSKVWHGYADIIIKDENPVETVRVVTNPIYLDAGGDPGPSTAKKSKTEDDESVGMSSISEVKRKRKGYWDQTVAQTIVFALVQRQLNLCSGTFIPTILICQKQFYIFMYDPHNDILIWSGGFDLWRKVNTFNLNKNAIITLWMVIHYKLFCSGGDKLKNADKVKAGFMDRIEDEKKKYYSELDIFVSNFDTEKIDFLGQGHDKTDEFLNLEAEEIEDEEL</sequence>
<comment type="caution">
    <text evidence="2">The sequence shown here is derived from an EMBL/GenBank/DDBJ whole genome shotgun (WGS) entry which is preliminary data.</text>
</comment>
<dbReference type="Proteomes" id="UP001186944">
    <property type="component" value="Unassembled WGS sequence"/>
</dbReference>
<evidence type="ECO:0000256" key="1">
    <source>
        <dbReference type="SAM" id="MobiDB-lite"/>
    </source>
</evidence>
<organism evidence="2 3">
    <name type="scientific">Pinctada imbricata</name>
    <name type="common">Atlantic pearl-oyster</name>
    <name type="synonym">Pinctada martensii</name>
    <dbReference type="NCBI Taxonomy" id="66713"/>
    <lineage>
        <taxon>Eukaryota</taxon>
        <taxon>Metazoa</taxon>
        <taxon>Spiralia</taxon>
        <taxon>Lophotrochozoa</taxon>
        <taxon>Mollusca</taxon>
        <taxon>Bivalvia</taxon>
        <taxon>Autobranchia</taxon>
        <taxon>Pteriomorphia</taxon>
        <taxon>Pterioida</taxon>
        <taxon>Pterioidea</taxon>
        <taxon>Pteriidae</taxon>
        <taxon>Pinctada</taxon>
    </lineage>
</organism>
<evidence type="ECO:0000313" key="3">
    <source>
        <dbReference type="Proteomes" id="UP001186944"/>
    </source>
</evidence>
<feature type="region of interest" description="Disordered" evidence="1">
    <location>
        <begin position="80"/>
        <end position="104"/>
    </location>
</feature>
<evidence type="ECO:0000313" key="2">
    <source>
        <dbReference type="EMBL" id="KAK3092463.1"/>
    </source>
</evidence>
<accession>A0AA88Y4P0</accession>
<name>A0AA88Y4P0_PINIB</name>
<proteinExistence type="predicted"/>